<dbReference type="Gene3D" id="2.20.25.10">
    <property type="match status" value="1"/>
</dbReference>
<comment type="caution">
    <text evidence="3">The sequence shown here is derived from an EMBL/GenBank/DDBJ whole genome shotgun (WGS) entry which is preliminary data.</text>
</comment>
<evidence type="ECO:0000256" key="2">
    <source>
        <dbReference type="ARBA" id="ARBA00065633"/>
    </source>
</evidence>
<dbReference type="AlphaFoldDB" id="A0A2J8A6A2"/>
<evidence type="ECO:0000313" key="3">
    <source>
        <dbReference type="EMBL" id="PNH08025.1"/>
    </source>
</evidence>
<dbReference type="GO" id="GO:0070476">
    <property type="term" value="P:rRNA (guanine-N7)-methylation"/>
    <property type="evidence" value="ECO:0007669"/>
    <property type="project" value="TreeGrafter"/>
</dbReference>
<dbReference type="GO" id="GO:0046982">
    <property type="term" value="F:protein heterodimerization activity"/>
    <property type="evidence" value="ECO:0007669"/>
    <property type="project" value="InterPro"/>
</dbReference>
<comment type="similarity">
    <text evidence="1">Belongs to the TRM112 family.</text>
</comment>
<dbReference type="PANTHER" id="PTHR12773">
    <property type="entry name" value="UPF0315 PROTEIN-RELATED"/>
    <property type="match status" value="1"/>
</dbReference>
<proteinExistence type="inferred from homology"/>
<accession>A0A2J8A6A2</accession>
<dbReference type="InterPro" id="IPR005651">
    <property type="entry name" value="Trm112-like"/>
</dbReference>
<comment type="subunit">
    <text evidence="2">Interacts with TRM9.</text>
</comment>
<evidence type="ECO:0000313" key="4">
    <source>
        <dbReference type="Proteomes" id="UP000236333"/>
    </source>
</evidence>
<dbReference type="Proteomes" id="UP000236333">
    <property type="component" value="Unassembled WGS sequence"/>
</dbReference>
<organism evidence="3 4">
    <name type="scientific">Tetrabaena socialis</name>
    <dbReference type="NCBI Taxonomy" id="47790"/>
    <lineage>
        <taxon>Eukaryota</taxon>
        <taxon>Viridiplantae</taxon>
        <taxon>Chlorophyta</taxon>
        <taxon>core chlorophytes</taxon>
        <taxon>Chlorophyceae</taxon>
        <taxon>CS clade</taxon>
        <taxon>Chlamydomonadales</taxon>
        <taxon>Tetrabaenaceae</taxon>
        <taxon>Tetrabaena</taxon>
    </lineage>
</organism>
<dbReference type="FunFam" id="2.20.25.10:FF:000018">
    <property type="entry name" value="Multifunctional methyltransferase subunit TRM112-like B"/>
    <property type="match status" value="1"/>
</dbReference>
<dbReference type="PANTHER" id="PTHR12773:SF0">
    <property type="entry name" value="MULTIFUNCTIONAL METHYLTRANSFERASE SUBUNIT TRM112-LIKE PROTEIN"/>
    <property type="match status" value="1"/>
</dbReference>
<name>A0A2J8A6A2_9CHLO</name>
<protein>
    <submittedName>
        <fullName evidence="3">Uncharacterized protein</fullName>
    </submittedName>
</protein>
<dbReference type="SUPFAM" id="SSF158997">
    <property type="entry name" value="Trm112p-like"/>
    <property type="match status" value="1"/>
</dbReference>
<dbReference type="EMBL" id="PGGS01000149">
    <property type="protein sequence ID" value="PNH08025.1"/>
    <property type="molecule type" value="Genomic_DNA"/>
</dbReference>
<sequence length="123" mass="13844">MKLLTHNMLSCHIKGVKSGYPFLIEVGKVTEHEADFDADFLKHIFPRINWPAFLQGAQSMGCREGLPEQASESELDEESFQKAFHHALLEVTLEEGSLVCPETGRKFPVNKGIPNMLLNEDEC</sequence>
<reference evidence="3 4" key="1">
    <citation type="journal article" date="2017" name="Mol. Biol. Evol.">
        <title>The 4-celled Tetrabaena socialis nuclear genome reveals the essential components for genetic control of cell number at the origin of multicellularity in the volvocine lineage.</title>
        <authorList>
            <person name="Featherston J."/>
            <person name="Arakaki Y."/>
            <person name="Hanschen E.R."/>
            <person name="Ferris P.J."/>
            <person name="Michod R.E."/>
            <person name="Olson B.J.S.C."/>
            <person name="Nozaki H."/>
            <person name="Durand P.M."/>
        </authorList>
    </citation>
    <scope>NUCLEOTIDE SEQUENCE [LARGE SCALE GENOMIC DNA]</scope>
    <source>
        <strain evidence="3 4">NIES-571</strain>
    </source>
</reference>
<dbReference type="GO" id="GO:0030488">
    <property type="term" value="P:tRNA methylation"/>
    <property type="evidence" value="ECO:0007669"/>
    <property type="project" value="TreeGrafter"/>
</dbReference>
<dbReference type="OrthoDB" id="2187549at2759"/>
<dbReference type="InterPro" id="IPR039127">
    <property type="entry name" value="Trm112"/>
</dbReference>
<evidence type="ECO:0000256" key="1">
    <source>
        <dbReference type="ARBA" id="ARBA00007980"/>
    </source>
</evidence>
<dbReference type="Pfam" id="PF03966">
    <property type="entry name" value="Trm112p"/>
    <property type="match status" value="1"/>
</dbReference>
<keyword evidence="4" id="KW-1185">Reference proteome</keyword>
<dbReference type="CDD" id="cd21089">
    <property type="entry name" value="Trm112-like"/>
    <property type="match status" value="1"/>
</dbReference>
<gene>
    <name evidence="3" type="ORF">TSOC_005476</name>
</gene>